<proteinExistence type="predicted"/>
<comment type="caution">
    <text evidence="1">The sequence shown here is derived from an EMBL/GenBank/DDBJ whole genome shotgun (WGS) entry which is preliminary data.</text>
</comment>
<organism evidence="1 2">
    <name type="scientific">Mesorhizobium sanjuanii</name>
    <dbReference type="NCBI Taxonomy" id="2037900"/>
    <lineage>
        <taxon>Bacteria</taxon>
        <taxon>Pseudomonadati</taxon>
        <taxon>Pseudomonadota</taxon>
        <taxon>Alphaproteobacteria</taxon>
        <taxon>Hyphomicrobiales</taxon>
        <taxon>Phyllobacteriaceae</taxon>
        <taxon>Mesorhizobium</taxon>
    </lineage>
</organism>
<sequence length="247" mass="28757">MYIETLFEQKLRHPTSDLRFDEGQLRASSSKGFLPPRLKSQITFGPQCLAKFGKWQHMISALKQGRIRVAPASAYNDPSLNAAQKDEELQHHVRTPNERIDMKLYGRYAPDGEEVEITPQWGELIRYMQVTNFFVWCCGLGYDSRLFGEFQAEAALIVLDQSDFVDRFARAVANQKPNVRFEHRGIGYYDPYTTRRDQLTPAFSKNLKYLYQNEYRFVWWMPEGETFDPFFVELGSIEDIATIVELA</sequence>
<protein>
    <submittedName>
        <fullName evidence="1">Uncharacterized protein</fullName>
    </submittedName>
</protein>
<dbReference type="Proteomes" id="UP000219182">
    <property type="component" value="Unassembled WGS sequence"/>
</dbReference>
<dbReference type="EMBL" id="NWQG01000017">
    <property type="protein sequence ID" value="PDQ22396.1"/>
    <property type="molecule type" value="Genomic_DNA"/>
</dbReference>
<evidence type="ECO:0000313" key="1">
    <source>
        <dbReference type="EMBL" id="PDQ22396.1"/>
    </source>
</evidence>
<gene>
    <name evidence="1" type="ORF">CN311_03700</name>
</gene>
<dbReference type="AlphaFoldDB" id="A0A2A6FL60"/>
<name>A0A2A6FL60_9HYPH</name>
<reference evidence="1 2" key="1">
    <citation type="submission" date="2017-09" db="EMBL/GenBank/DDBJ databases">
        <title>Mesorhizobum sanjuanii sp. nov. isolated from nodules of Lotus tenuis in saline-alkaline lowlands of Flooding Pampa.</title>
        <authorList>
            <person name="Sannazzaro A.I."/>
            <person name="Torres Tejerizo G.A."/>
            <person name="Fontana F."/>
            <person name="Cumpa Velazquez L.M."/>
            <person name="Hansen L."/>
            <person name="Pistorio M."/>
            <person name="Estrella M.J."/>
        </authorList>
    </citation>
    <scope>NUCLEOTIDE SEQUENCE [LARGE SCALE GENOMIC DNA]</scope>
    <source>
        <strain evidence="1 2">BSA136</strain>
    </source>
</reference>
<accession>A0A2A6FL60</accession>
<keyword evidence="2" id="KW-1185">Reference proteome</keyword>
<evidence type="ECO:0000313" key="2">
    <source>
        <dbReference type="Proteomes" id="UP000219182"/>
    </source>
</evidence>